<organism evidence="1 2">
    <name type="scientific">Halomicronema hongdechloris C2206</name>
    <dbReference type="NCBI Taxonomy" id="1641165"/>
    <lineage>
        <taxon>Bacteria</taxon>
        <taxon>Bacillati</taxon>
        <taxon>Cyanobacteriota</taxon>
        <taxon>Cyanophyceae</taxon>
        <taxon>Nodosilineales</taxon>
        <taxon>Nodosilineaceae</taxon>
        <taxon>Halomicronema</taxon>
    </lineage>
</organism>
<name>A0A1Z3HPQ2_9CYAN</name>
<dbReference type="EMBL" id="CP021983">
    <property type="protein sequence ID" value="ASC72284.1"/>
    <property type="molecule type" value="Genomic_DNA"/>
</dbReference>
<dbReference type="KEGG" id="hhg:XM38_032400"/>
<accession>A0A1Z3HPQ2</accession>
<evidence type="ECO:0000313" key="2">
    <source>
        <dbReference type="Proteomes" id="UP000191901"/>
    </source>
</evidence>
<reference evidence="1 2" key="1">
    <citation type="journal article" date="2016" name="Biochim. Biophys. Acta">
        <title>Characterization of red-shifted phycobilisomes isolated from the chlorophyll f-containing cyanobacterium Halomicronema hongdechloris.</title>
        <authorList>
            <person name="Li Y."/>
            <person name="Lin Y."/>
            <person name="Garvey C.J."/>
            <person name="Birch D."/>
            <person name="Corkery R.W."/>
            <person name="Loughlin P.C."/>
            <person name="Scheer H."/>
            <person name="Willows R.D."/>
            <person name="Chen M."/>
        </authorList>
    </citation>
    <scope>NUCLEOTIDE SEQUENCE [LARGE SCALE GENOMIC DNA]</scope>
    <source>
        <strain evidence="1 2">C2206</strain>
    </source>
</reference>
<dbReference type="AlphaFoldDB" id="A0A1Z3HPQ2"/>
<proteinExistence type="predicted"/>
<dbReference type="Proteomes" id="UP000191901">
    <property type="component" value="Chromosome"/>
</dbReference>
<gene>
    <name evidence="1" type="ORF">XM38_032400</name>
</gene>
<protein>
    <submittedName>
        <fullName evidence="1">Uncharacterized protein</fullName>
    </submittedName>
</protein>
<keyword evidence="2" id="KW-1185">Reference proteome</keyword>
<evidence type="ECO:0000313" key="1">
    <source>
        <dbReference type="EMBL" id="ASC72284.1"/>
    </source>
</evidence>
<sequence>MMENAGGQWFYSDNLPYSEIAFGRQLHGVPIITSAIFQEPVFSGNRLVSAVAEVVCN</sequence>